<dbReference type="RefSeq" id="WP_324775595.1">
    <property type="nucleotide sequence ID" value="NZ_BAAATS010000051.1"/>
</dbReference>
<comment type="caution">
    <text evidence="1">The sequence shown here is derived from an EMBL/GenBank/DDBJ whole genome shotgun (WGS) entry which is preliminary data.</text>
</comment>
<evidence type="ECO:0000313" key="2">
    <source>
        <dbReference type="Proteomes" id="UP001352223"/>
    </source>
</evidence>
<keyword evidence="2" id="KW-1185">Reference proteome</keyword>
<sequence>MPAYRLTGAADLGQHCGPPAEDACHAACGGLAALAEANRAATARQAEDERRYSAHRTETVRREQLFDSARFLLTRLSESLLAELAEAAPAAVHFRERDGGWTLKLGDAELHFSRAALAHPELWRLEDMPAAPFDVVAYALIQLRFSADHRGYQGRSHSLWYCDAQAEEQFRWFETAFMQNPIVGRSRPRPAREPFALPPEQDARSAISSAHLRQVAWPFTSLKADNLDPFISQWANWLAQASQRRLTYPSTMPERRPHGSWRT</sequence>
<proteinExistence type="predicted"/>
<gene>
    <name evidence="1" type="ORF">OKJ48_40030</name>
</gene>
<accession>A0ABU6CNS5</accession>
<dbReference type="Proteomes" id="UP001352223">
    <property type="component" value="Unassembled WGS sequence"/>
</dbReference>
<evidence type="ECO:0000313" key="1">
    <source>
        <dbReference type="EMBL" id="MEB3966374.1"/>
    </source>
</evidence>
<name>A0ABU6CNS5_9ACTN</name>
<organism evidence="1 2">
    <name type="scientific">Streptomyces kunmingensis</name>
    <dbReference type="NCBI Taxonomy" id="68225"/>
    <lineage>
        <taxon>Bacteria</taxon>
        <taxon>Bacillati</taxon>
        <taxon>Actinomycetota</taxon>
        <taxon>Actinomycetes</taxon>
        <taxon>Kitasatosporales</taxon>
        <taxon>Streptomycetaceae</taxon>
        <taxon>Streptomyces</taxon>
    </lineage>
</organism>
<protein>
    <submittedName>
        <fullName evidence="1">Uncharacterized protein</fullName>
    </submittedName>
</protein>
<reference evidence="1 2" key="1">
    <citation type="submission" date="2022-10" db="EMBL/GenBank/DDBJ databases">
        <authorList>
            <person name="Xie J."/>
            <person name="Shen N."/>
        </authorList>
    </citation>
    <scope>NUCLEOTIDE SEQUENCE [LARGE SCALE GENOMIC DNA]</scope>
    <source>
        <strain evidence="1 2">DSM 41681</strain>
    </source>
</reference>
<dbReference type="EMBL" id="JAOZYB010000357">
    <property type="protein sequence ID" value="MEB3966374.1"/>
    <property type="molecule type" value="Genomic_DNA"/>
</dbReference>